<keyword evidence="2" id="KW-0456">Lyase</keyword>
<dbReference type="InterPro" id="IPR001509">
    <property type="entry name" value="Epimerase_deHydtase"/>
</dbReference>
<dbReference type="PANTHER" id="PTHR43245">
    <property type="entry name" value="BIFUNCTIONAL POLYMYXIN RESISTANCE PROTEIN ARNA"/>
    <property type="match status" value="1"/>
</dbReference>
<dbReference type="KEGG" id="ruv:EC9_31020"/>
<reference evidence="2 3" key="1">
    <citation type="submission" date="2019-02" db="EMBL/GenBank/DDBJ databases">
        <title>Deep-cultivation of Planctomycetes and their phenomic and genomic characterization uncovers novel biology.</title>
        <authorList>
            <person name="Wiegand S."/>
            <person name="Jogler M."/>
            <person name="Boedeker C."/>
            <person name="Pinto D."/>
            <person name="Vollmers J."/>
            <person name="Rivas-Marin E."/>
            <person name="Kohn T."/>
            <person name="Peeters S.H."/>
            <person name="Heuer A."/>
            <person name="Rast P."/>
            <person name="Oberbeckmann S."/>
            <person name="Bunk B."/>
            <person name="Jeske O."/>
            <person name="Meyerdierks A."/>
            <person name="Storesund J.E."/>
            <person name="Kallscheuer N."/>
            <person name="Luecker S."/>
            <person name="Lage O.M."/>
            <person name="Pohl T."/>
            <person name="Merkel B.J."/>
            <person name="Hornburger P."/>
            <person name="Mueller R.-W."/>
            <person name="Bruemmer F."/>
            <person name="Labrenz M."/>
            <person name="Spormann A.M."/>
            <person name="Op den Camp H."/>
            <person name="Overmann J."/>
            <person name="Amann R."/>
            <person name="Jetten M.S.M."/>
            <person name="Mascher T."/>
            <person name="Medema M.H."/>
            <person name="Devos D.P."/>
            <person name="Kaster A.-K."/>
            <person name="Ovreas L."/>
            <person name="Rohde M."/>
            <person name="Galperin M.Y."/>
            <person name="Jogler C."/>
        </authorList>
    </citation>
    <scope>NUCLEOTIDE SEQUENCE [LARGE SCALE GENOMIC DNA]</scope>
    <source>
        <strain evidence="2 3">EC9</strain>
    </source>
</reference>
<evidence type="ECO:0000259" key="1">
    <source>
        <dbReference type="Pfam" id="PF01370"/>
    </source>
</evidence>
<dbReference type="InterPro" id="IPR050177">
    <property type="entry name" value="Lipid_A_modif_metabolic_enz"/>
</dbReference>
<proteinExistence type="predicted"/>
<protein>
    <submittedName>
        <fullName evidence="2">dTDP-glucose 4,6-dehydratase</fullName>
        <ecNumber evidence="2">4.2.1.46</ecNumber>
    </submittedName>
</protein>
<accession>A0A517M213</accession>
<dbReference type="GO" id="GO:0008460">
    <property type="term" value="F:dTDP-glucose 4,6-dehydratase activity"/>
    <property type="evidence" value="ECO:0007669"/>
    <property type="project" value="UniProtKB-EC"/>
</dbReference>
<sequence>MKKILVTGGAGFVGRRFVKRCLDNGDQVHCVDPIARDTGGIHPDGGFPLYAPFDYSSFHFYEQDCRQWFREHDDDDFDYVFHLAAMVGGRAMIENSPLAVADDLSIDAEYWQWAKKVKPAKTVCFSSSAAYPIGRQREQGYQLLSEDMIAFDDDIGMPDMSYGWAKLTCEYLARLAYEKHGLKSVCYRPFSGYGEDQDDSYPFPSICKRAMAHVGEEKLTVWGTGDQMRDFIYIEDCVDGVFATMDKINDGDALNLSTGIYTSFKQFARIAAEECGYEPEVVGLSDKPAGVHARGGCTKKQVEYGFSHKVDFHAGVKKALELYASQTQ</sequence>
<name>A0A517M213_9BACT</name>
<dbReference type="RefSeq" id="WP_145346447.1">
    <property type="nucleotide sequence ID" value="NZ_CP036261.1"/>
</dbReference>
<dbReference type="Proteomes" id="UP000319557">
    <property type="component" value="Chromosome"/>
</dbReference>
<feature type="domain" description="NAD-dependent epimerase/dehydratase" evidence="1">
    <location>
        <begin position="4"/>
        <end position="255"/>
    </location>
</feature>
<organism evidence="2 3">
    <name type="scientific">Rosistilla ulvae</name>
    <dbReference type="NCBI Taxonomy" id="1930277"/>
    <lineage>
        <taxon>Bacteria</taxon>
        <taxon>Pseudomonadati</taxon>
        <taxon>Planctomycetota</taxon>
        <taxon>Planctomycetia</taxon>
        <taxon>Pirellulales</taxon>
        <taxon>Pirellulaceae</taxon>
        <taxon>Rosistilla</taxon>
    </lineage>
</organism>
<dbReference type="EMBL" id="CP036261">
    <property type="protein sequence ID" value="QDS88907.1"/>
    <property type="molecule type" value="Genomic_DNA"/>
</dbReference>
<keyword evidence="3" id="KW-1185">Reference proteome</keyword>
<dbReference type="Gene3D" id="3.90.25.10">
    <property type="entry name" value="UDP-galactose 4-epimerase, domain 1"/>
    <property type="match status" value="1"/>
</dbReference>
<evidence type="ECO:0000313" key="2">
    <source>
        <dbReference type="EMBL" id="QDS88907.1"/>
    </source>
</evidence>
<dbReference type="InterPro" id="IPR036291">
    <property type="entry name" value="NAD(P)-bd_dom_sf"/>
</dbReference>
<dbReference type="OrthoDB" id="9811425at2"/>
<dbReference type="AlphaFoldDB" id="A0A517M213"/>
<dbReference type="Pfam" id="PF01370">
    <property type="entry name" value="Epimerase"/>
    <property type="match status" value="1"/>
</dbReference>
<dbReference type="Gene3D" id="3.40.50.720">
    <property type="entry name" value="NAD(P)-binding Rossmann-like Domain"/>
    <property type="match status" value="1"/>
</dbReference>
<dbReference type="PANTHER" id="PTHR43245:SF13">
    <property type="entry name" value="UDP-D-APIOSE_UDP-D-XYLOSE SYNTHASE 2"/>
    <property type="match status" value="1"/>
</dbReference>
<dbReference type="EC" id="4.2.1.46" evidence="2"/>
<gene>
    <name evidence="2" type="primary">rfbB_1</name>
    <name evidence="2" type="ORF">EC9_31020</name>
</gene>
<evidence type="ECO:0000313" key="3">
    <source>
        <dbReference type="Proteomes" id="UP000319557"/>
    </source>
</evidence>
<dbReference type="SUPFAM" id="SSF51735">
    <property type="entry name" value="NAD(P)-binding Rossmann-fold domains"/>
    <property type="match status" value="1"/>
</dbReference>